<evidence type="ECO:0000313" key="3">
    <source>
        <dbReference type="Proteomes" id="UP001055439"/>
    </source>
</evidence>
<sequence length="73" mass="7559">MNAVAAAATPPPMPPSTKTLSSLPPSFSSFSTPLLILSLIWLDFLPAPGGDQGAVSGHIKNLGYSCTVFDRAE</sequence>
<evidence type="ECO:0000256" key="1">
    <source>
        <dbReference type="SAM" id="MobiDB-lite"/>
    </source>
</evidence>
<reference evidence="2" key="1">
    <citation type="submission" date="2022-05" db="EMBL/GenBank/DDBJ databases">
        <title>The Musa troglodytarum L. genome provides insights into the mechanism of non-climacteric behaviour and enrichment of carotenoids.</title>
        <authorList>
            <person name="Wang J."/>
        </authorList>
    </citation>
    <scope>NUCLEOTIDE SEQUENCE</scope>
    <source>
        <tissue evidence="2">Leaf</tissue>
    </source>
</reference>
<name>A0A9E7KG28_9LILI</name>
<feature type="region of interest" description="Disordered" evidence="1">
    <location>
        <begin position="1"/>
        <end position="22"/>
    </location>
</feature>
<dbReference type="AlphaFoldDB" id="A0A9E7KG28"/>
<protein>
    <submittedName>
        <fullName evidence="2">Uncharacterized protein</fullName>
    </submittedName>
</protein>
<dbReference type="EMBL" id="CP097509">
    <property type="protein sequence ID" value="URE16867.1"/>
    <property type="molecule type" value="Genomic_DNA"/>
</dbReference>
<dbReference type="Proteomes" id="UP001055439">
    <property type="component" value="Chromosome 7"/>
</dbReference>
<proteinExistence type="predicted"/>
<gene>
    <name evidence="2" type="ORF">MUK42_04395</name>
</gene>
<organism evidence="2 3">
    <name type="scientific">Musa troglodytarum</name>
    <name type="common">fe'i banana</name>
    <dbReference type="NCBI Taxonomy" id="320322"/>
    <lineage>
        <taxon>Eukaryota</taxon>
        <taxon>Viridiplantae</taxon>
        <taxon>Streptophyta</taxon>
        <taxon>Embryophyta</taxon>
        <taxon>Tracheophyta</taxon>
        <taxon>Spermatophyta</taxon>
        <taxon>Magnoliopsida</taxon>
        <taxon>Liliopsida</taxon>
        <taxon>Zingiberales</taxon>
        <taxon>Musaceae</taxon>
        <taxon>Musa</taxon>
    </lineage>
</organism>
<keyword evidence="3" id="KW-1185">Reference proteome</keyword>
<evidence type="ECO:0000313" key="2">
    <source>
        <dbReference type="EMBL" id="URE16867.1"/>
    </source>
</evidence>
<accession>A0A9E7KG28</accession>